<dbReference type="EMBL" id="GBEZ01023868">
    <property type="protein sequence ID" value="JAC63057.1"/>
    <property type="molecule type" value="Transcribed_RNA"/>
</dbReference>
<feature type="compositionally biased region" description="Acidic residues" evidence="5">
    <location>
        <begin position="296"/>
        <end position="325"/>
    </location>
</feature>
<dbReference type="GO" id="GO:0005634">
    <property type="term" value="C:nucleus"/>
    <property type="evidence" value="ECO:0007669"/>
    <property type="project" value="TreeGrafter"/>
</dbReference>
<dbReference type="InterPro" id="IPR001611">
    <property type="entry name" value="Leu-rich_rpt"/>
</dbReference>
<dbReference type="Gene3D" id="3.80.10.10">
    <property type="entry name" value="Ribonuclease Inhibitor"/>
    <property type="match status" value="1"/>
</dbReference>
<dbReference type="PANTHER" id="PTHR11375">
    <property type="entry name" value="ACIDIC LEUCINE-RICH NUCLEAR PHOSPHOPROTEIN 32"/>
    <property type="match status" value="1"/>
</dbReference>
<dbReference type="GO" id="GO:0042393">
    <property type="term" value="F:histone binding"/>
    <property type="evidence" value="ECO:0007669"/>
    <property type="project" value="TreeGrafter"/>
</dbReference>
<evidence type="ECO:0000256" key="3">
    <source>
        <dbReference type="ARBA" id="ARBA00022737"/>
    </source>
</evidence>
<evidence type="ECO:0000313" key="6">
    <source>
        <dbReference type="EMBL" id="JAC63057.1"/>
    </source>
</evidence>
<dbReference type="FunFam" id="3.80.10.10:FF:000131">
    <property type="entry name" value="acidic leucine-rich nuclear phosphoprotein 32-related protein-like"/>
    <property type="match status" value="1"/>
</dbReference>
<feature type="non-terminal residue" evidence="6">
    <location>
        <position position="1"/>
    </location>
</feature>
<keyword evidence="2" id="KW-0433">Leucine-rich repeat</keyword>
<comment type="subcellular location">
    <subcellularLocation>
        <location evidence="1">Cytoplasm</location>
        <location evidence="1">Cytoskeleton</location>
        <location evidence="1">Cilium axoneme</location>
    </subcellularLocation>
</comment>
<dbReference type="Pfam" id="PF12799">
    <property type="entry name" value="LRR_4"/>
    <property type="match status" value="1"/>
</dbReference>
<feature type="region of interest" description="Disordered" evidence="5">
    <location>
        <begin position="209"/>
        <end position="361"/>
    </location>
</feature>
<evidence type="ECO:0000256" key="1">
    <source>
        <dbReference type="ARBA" id="ARBA00004430"/>
    </source>
</evidence>
<feature type="compositionally biased region" description="Acidic residues" evidence="5">
    <location>
        <begin position="218"/>
        <end position="260"/>
    </location>
</feature>
<accession>A0A061QQX9</accession>
<name>A0A061QQX9_9CHLO</name>
<dbReference type="InterPro" id="IPR032675">
    <property type="entry name" value="LRR_dom_sf"/>
</dbReference>
<dbReference type="InterPro" id="IPR045081">
    <property type="entry name" value="AN32"/>
</dbReference>
<sequence length="361" mass="39705">LLTCLYSPGYLSLPVKLSRLLKSLPEITFVGKPSTRSTPTFKRKLQSSGTQEDVRQVHCLMKDLATVVQEQLSRKKQEAAEVDSLILDNLCKDNCVKGLHEGFVSLKELSLCSIGLTSLEGFPKLPALERLDLSDNRISGGLDALCKLPALTDLSLSNNRIASLDALRPLSSLATLKSLDIFQCPVEAAVPDLRGQIFSIMADLEYLNQEDKDGEERQPEEEDEDEEDEDEDEEENAEVAGGEEEDEEDEEEDDEEDEEYNAGGARAEPAEDDDEDAEEEDDEEDDDDGAAAAEGGDVEDDEEDYEDGGDDDDEEEEDDEEDEEGGSGGAGPSRKRSMGEAGLDEEEEEDDDDDDDDGEED</sequence>
<evidence type="ECO:0000256" key="4">
    <source>
        <dbReference type="ARBA" id="ARBA00025777"/>
    </source>
</evidence>
<feature type="compositionally biased region" description="Acidic residues" evidence="5">
    <location>
        <begin position="270"/>
        <end position="289"/>
    </location>
</feature>
<feature type="compositionally biased region" description="Acidic residues" evidence="5">
    <location>
        <begin position="342"/>
        <end position="361"/>
    </location>
</feature>
<evidence type="ECO:0000256" key="2">
    <source>
        <dbReference type="ARBA" id="ARBA00022614"/>
    </source>
</evidence>
<dbReference type="GO" id="GO:0005930">
    <property type="term" value="C:axoneme"/>
    <property type="evidence" value="ECO:0007669"/>
    <property type="project" value="UniProtKB-SubCell"/>
</dbReference>
<dbReference type="SUPFAM" id="SSF52058">
    <property type="entry name" value="L domain-like"/>
    <property type="match status" value="1"/>
</dbReference>
<keyword evidence="3" id="KW-0677">Repeat</keyword>
<proteinExistence type="inferred from homology"/>
<dbReference type="PANTHER" id="PTHR11375:SF0">
    <property type="entry name" value="ACIDIC LEUCINE-RICH NUCLEAR PHOSPHOPROTEIN 32 FAMILY MEMBER A"/>
    <property type="match status" value="1"/>
</dbReference>
<comment type="similarity">
    <text evidence="4">Belongs to the ANP32 family.</text>
</comment>
<dbReference type="AlphaFoldDB" id="A0A061QQX9"/>
<protein>
    <submittedName>
        <fullName evidence="6">Acidic leucine-rich nuclear phosphoprotein 32 family member a-like</fullName>
    </submittedName>
</protein>
<organism evidence="6">
    <name type="scientific">Tetraselmis sp. GSL018</name>
    <dbReference type="NCBI Taxonomy" id="582737"/>
    <lineage>
        <taxon>Eukaryota</taxon>
        <taxon>Viridiplantae</taxon>
        <taxon>Chlorophyta</taxon>
        <taxon>core chlorophytes</taxon>
        <taxon>Chlorodendrophyceae</taxon>
        <taxon>Chlorodendrales</taxon>
        <taxon>Chlorodendraceae</taxon>
        <taxon>Tetraselmis</taxon>
    </lineage>
</organism>
<dbReference type="PROSITE" id="PS51450">
    <property type="entry name" value="LRR"/>
    <property type="match status" value="2"/>
</dbReference>
<evidence type="ECO:0000256" key="5">
    <source>
        <dbReference type="SAM" id="MobiDB-lite"/>
    </source>
</evidence>
<reference evidence="6" key="1">
    <citation type="submission" date="2014-05" db="EMBL/GenBank/DDBJ databases">
        <title>The transcriptome of the halophilic microalga Tetraselmis sp. GSL018 isolated from the Great Salt Lake, Utah.</title>
        <authorList>
            <person name="Jinkerson R.E."/>
            <person name="D'Adamo S."/>
            <person name="Posewitz M.C."/>
        </authorList>
    </citation>
    <scope>NUCLEOTIDE SEQUENCE</scope>
    <source>
        <strain evidence="6">GSL018</strain>
    </source>
</reference>
<gene>
    <name evidence="6" type="ORF">TSPGSL018_21615</name>
</gene>
<dbReference type="InterPro" id="IPR025875">
    <property type="entry name" value="Leu-rich_rpt_4"/>
</dbReference>